<proteinExistence type="inferred from homology"/>
<sequence>MESTKTVKEDEKTPINTPEILAMYNEEEFFTKRENPNEIKNRIEGYIKRLSEDWKPALATCLFSEKELLEIVYRAREAFWMQPILVEVSTDVTVVGDIHGQFEDLLAMFHYNGYPPDIKYIFLGDYVDRGPFQLEVMIILFCFKILYPDDITLLRGNHESRLLNIQYGFFSECKNRYSSHLWEVFQTAFANMPFCALIEKKILCMHGGISEELIHFNQFEEIERPCDIPDMGLLADLTWADPSEKIDNYEESPRGASRIFGKVALEKFLAVNDLQMIVRAHQVVDEGFEFFANKKLVTIFSAPHYIGQSTNKSAIMKISKDLKYTFVLFEPKDGYLNENSRVLTKPTLSVRPTYHLLSMAFNPNFNEIGGAFVNHYYSKFDVGDVNIRAQGLSDLYDPENSYLTFEGKQCKGRDQILSQHQQLTFKQIKRALTKIDCQPLYDGAIAVVVFGQLQTDEDPIQSFNHFFILRPNGASFFISNEVFRLVLHDH</sequence>
<dbReference type="GeneID" id="36377171"/>
<dbReference type="EMBL" id="LN609528">
    <property type="protein sequence ID" value="CEF64806.1"/>
    <property type="molecule type" value="Genomic_DNA"/>
</dbReference>
<dbReference type="GO" id="GO:0004722">
    <property type="term" value="F:protein serine/threonine phosphatase activity"/>
    <property type="evidence" value="ECO:0007669"/>
    <property type="project" value="UniProtKB-EC"/>
</dbReference>
<dbReference type="InterPro" id="IPR032710">
    <property type="entry name" value="NTF2-like_dom_sf"/>
</dbReference>
<evidence type="ECO:0000256" key="1">
    <source>
        <dbReference type="ARBA" id="ARBA00004496"/>
    </source>
</evidence>
<evidence type="ECO:0000313" key="8">
    <source>
        <dbReference type="WormBase" id="SRAE_1000305900"/>
    </source>
</evidence>
<evidence type="ECO:0000256" key="3">
    <source>
        <dbReference type="RuleBase" id="RU004273"/>
    </source>
</evidence>
<evidence type="ECO:0000313" key="6">
    <source>
        <dbReference type="Proteomes" id="UP000035682"/>
    </source>
</evidence>
<dbReference type="OrthoDB" id="5830152at2759"/>
<accession>A0A090L4T4</accession>
<keyword evidence="3" id="KW-0378">Hydrolase</keyword>
<dbReference type="Gene3D" id="3.10.450.50">
    <property type="match status" value="1"/>
</dbReference>
<dbReference type="InterPro" id="IPR050341">
    <property type="entry name" value="PP1_catalytic_subunit"/>
</dbReference>
<dbReference type="Pfam" id="PF00149">
    <property type="entry name" value="Metallophos"/>
    <property type="match status" value="1"/>
</dbReference>
<dbReference type="Pfam" id="PF02136">
    <property type="entry name" value="NTF2"/>
    <property type="match status" value="1"/>
</dbReference>
<dbReference type="CDD" id="cd00780">
    <property type="entry name" value="NTF2"/>
    <property type="match status" value="1"/>
</dbReference>
<name>A0A090L4T4_STRRB</name>
<dbReference type="PANTHER" id="PTHR11668">
    <property type="entry name" value="SERINE/THREONINE PROTEIN PHOSPHATASE"/>
    <property type="match status" value="1"/>
</dbReference>
<dbReference type="Proteomes" id="UP000035682">
    <property type="component" value="Unplaced"/>
</dbReference>
<dbReference type="AlphaFoldDB" id="A0A090L4T4"/>
<dbReference type="PROSITE" id="PS00125">
    <property type="entry name" value="SER_THR_PHOSPHATASE"/>
    <property type="match status" value="1"/>
</dbReference>
<evidence type="ECO:0000313" key="7">
    <source>
        <dbReference type="WBParaSite" id="SRAE_1000305900.1"/>
    </source>
</evidence>
<keyword evidence="2" id="KW-0963">Cytoplasm</keyword>
<dbReference type="GO" id="GO:0005737">
    <property type="term" value="C:cytoplasm"/>
    <property type="evidence" value="ECO:0007669"/>
    <property type="project" value="UniProtKB-SubCell"/>
</dbReference>
<dbReference type="SMART" id="SM00156">
    <property type="entry name" value="PP2Ac"/>
    <property type="match status" value="1"/>
</dbReference>
<dbReference type="SUPFAM" id="SSF54427">
    <property type="entry name" value="NTF2-like"/>
    <property type="match status" value="1"/>
</dbReference>
<dbReference type="Gene3D" id="3.60.21.10">
    <property type="match status" value="1"/>
</dbReference>
<dbReference type="WormBase" id="SRAE_1000305900">
    <property type="protein sequence ID" value="SRP06475"/>
    <property type="gene ID" value="WBGene00259676"/>
</dbReference>
<evidence type="ECO:0000259" key="4">
    <source>
        <dbReference type="PROSITE" id="PS50177"/>
    </source>
</evidence>
<dbReference type="PANTHER" id="PTHR11668:SF477">
    <property type="entry name" value="SERINE_THREONINE-PROTEIN PHOSPHATASE"/>
    <property type="match status" value="1"/>
</dbReference>
<evidence type="ECO:0000256" key="2">
    <source>
        <dbReference type="ARBA" id="ARBA00022490"/>
    </source>
</evidence>
<reference evidence="7" key="2">
    <citation type="submission" date="2020-12" db="UniProtKB">
        <authorList>
            <consortium name="WormBaseParasite"/>
        </authorList>
    </citation>
    <scope>IDENTIFICATION</scope>
</reference>
<dbReference type="InterPro" id="IPR029052">
    <property type="entry name" value="Metallo-depent_PP-like"/>
</dbReference>
<dbReference type="CTD" id="36377171"/>
<dbReference type="FunFam" id="3.10.450.50:FF:000005">
    <property type="entry name" value="Nuclear transport factor 2"/>
    <property type="match status" value="1"/>
</dbReference>
<dbReference type="GO" id="GO:0005635">
    <property type="term" value="C:nuclear envelope"/>
    <property type="evidence" value="ECO:0007669"/>
    <property type="project" value="UniProtKB-ARBA"/>
</dbReference>
<dbReference type="InterPro" id="IPR002075">
    <property type="entry name" value="NTF2_dom"/>
</dbReference>
<reference evidence="5 6" key="1">
    <citation type="submission" date="2014-09" db="EMBL/GenBank/DDBJ databases">
        <authorList>
            <person name="Martin A.A."/>
        </authorList>
    </citation>
    <scope>NUCLEOTIDE SEQUENCE</scope>
    <source>
        <strain evidence="6">ED321</strain>
        <strain evidence="5">ED321 Heterogonic</strain>
    </source>
</reference>
<dbReference type="InterPro" id="IPR018222">
    <property type="entry name" value="Nuclear_transport_factor_2_euk"/>
</dbReference>
<gene>
    <name evidence="5 7 8" type="ORF">SRAE_1000305900</name>
</gene>
<keyword evidence="6" id="KW-1185">Reference proteome</keyword>
<comment type="catalytic activity">
    <reaction evidence="3">
        <text>O-phospho-L-threonyl-[protein] + H2O = L-threonyl-[protein] + phosphate</text>
        <dbReference type="Rhea" id="RHEA:47004"/>
        <dbReference type="Rhea" id="RHEA-COMP:11060"/>
        <dbReference type="Rhea" id="RHEA-COMP:11605"/>
        <dbReference type="ChEBI" id="CHEBI:15377"/>
        <dbReference type="ChEBI" id="CHEBI:30013"/>
        <dbReference type="ChEBI" id="CHEBI:43474"/>
        <dbReference type="ChEBI" id="CHEBI:61977"/>
        <dbReference type="EC" id="3.1.3.16"/>
    </reaction>
</comment>
<dbReference type="eggNOG" id="KOG2104">
    <property type="taxonomic scope" value="Eukaryota"/>
</dbReference>
<dbReference type="RefSeq" id="XP_024504007.1">
    <property type="nucleotide sequence ID" value="XM_024650206.1"/>
</dbReference>
<protein>
    <recommendedName>
        <fullName evidence="3">Serine/threonine-protein phosphatase</fullName>
        <ecNumber evidence="3">3.1.3.16</ecNumber>
    </recommendedName>
</protein>
<dbReference type="STRING" id="34506.A0A090L4T4"/>
<dbReference type="PROSITE" id="PS50177">
    <property type="entry name" value="NTF2_DOMAIN"/>
    <property type="match status" value="1"/>
</dbReference>
<dbReference type="PRINTS" id="PR00114">
    <property type="entry name" value="STPHPHTASE"/>
</dbReference>
<evidence type="ECO:0000313" key="5">
    <source>
        <dbReference type="EMBL" id="CEF64806.1"/>
    </source>
</evidence>
<feature type="domain" description="NTF2" evidence="4">
    <location>
        <begin position="368"/>
        <end position="485"/>
    </location>
</feature>
<dbReference type="WBParaSite" id="SRAE_1000305900.1">
    <property type="protein sequence ID" value="SRAE_1000305900.1"/>
    <property type="gene ID" value="WBGene00259676"/>
</dbReference>
<dbReference type="InterPro" id="IPR006186">
    <property type="entry name" value="Ser/Thr-sp_prot-phosphatase"/>
</dbReference>
<dbReference type="InterPro" id="IPR004843">
    <property type="entry name" value="Calcineurin-like_PHP"/>
</dbReference>
<organism evidence="5">
    <name type="scientific">Strongyloides ratti</name>
    <name type="common">Parasitic roundworm</name>
    <dbReference type="NCBI Taxonomy" id="34506"/>
    <lineage>
        <taxon>Eukaryota</taxon>
        <taxon>Metazoa</taxon>
        <taxon>Ecdysozoa</taxon>
        <taxon>Nematoda</taxon>
        <taxon>Chromadorea</taxon>
        <taxon>Rhabditida</taxon>
        <taxon>Tylenchina</taxon>
        <taxon>Panagrolaimomorpha</taxon>
        <taxon>Strongyloidoidea</taxon>
        <taxon>Strongyloididae</taxon>
        <taxon>Strongyloides</taxon>
    </lineage>
</organism>
<dbReference type="SUPFAM" id="SSF56300">
    <property type="entry name" value="Metallo-dependent phosphatases"/>
    <property type="match status" value="1"/>
</dbReference>
<dbReference type="EC" id="3.1.3.16" evidence="3"/>
<comment type="similarity">
    <text evidence="3">Belongs to the PPP phosphatase family.</text>
</comment>
<comment type="subcellular location">
    <subcellularLocation>
        <location evidence="1">Cytoplasm</location>
    </subcellularLocation>
</comment>
<dbReference type="GO" id="GO:0006606">
    <property type="term" value="P:protein import into nucleus"/>
    <property type="evidence" value="ECO:0007669"/>
    <property type="project" value="UniProtKB-ARBA"/>
</dbReference>